<keyword evidence="5 9" id="KW-0378">Hydrolase</keyword>
<evidence type="ECO:0000256" key="8">
    <source>
        <dbReference type="SAM" id="Phobius"/>
    </source>
</evidence>
<dbReference type="Pfam" id="PF04029">
    <property type="entry name" value="2-ph_phosp"/>
    <property type="match status" value="1"/>
</dbReference>
<gene>
    <name evidence="9" type="ORF">HNQ94_001711</name>
</gene>
<dbReference type="GO" id="GO:0050532">
    <property type="term" value="F:2-phosphosulfolactate phosphatase activity"/>
    <property type="evidence" value="ECO:0007669"/>
    <property type="project" value="UniProtKB-EC"/>
</dbReference>
<evidence type="ECO:0000256" key="2">
    <source>
        <dbReference type="ARBA" id="ARBA00009997"/>
    </source>
</evidence>
<evidence type="ECO:0000256" key="7">
    <source>
        <dbReference type="ARBA" id="ARBA00033711"/>
    </source>
</evidence>
<keyword evidence="8" id="KW-1133">Transmembrane helix</keyword>
<dbReference type="InterPro" id="IPR005238">
    <property type="entry name" value="ComB-like"/>
</dbReference>
<comment type="catalytic activity">
    <reaction evidence="7">
        <text>(2R)-O-phospho-3-sulfolactate + H2O = (2R)-3-sulfolactate + phosphate</text>
        <dbReference type="Rhea" id="RHEA:23416"/>
        <dbReference type="ChEBI" id="CHEBI:15377"/>
        <dbReference type="ChEBI" id="CHEBI:15597"/>
        <dbReference type="ChEBI" id="CHEBI:43474"/>
        <dbReference type="ChEBI" id="CHEBI:58738"/>
        <dbReference type="EC" id="3.1.3.71"/>
    </reaction>
</comment>
<proteinExistence type="inferred from homology"/>
<evidence type="ECO:0000256" key="1">
    <source>
        <dbReference type="ARBA" id="ARBA00001946"/>
    </source>
</evidence>
<reference evidence="9 10" key="1">
    <citation type="submission" date="2020-08" db="EMBL/GenBank/DDBJ databases">
        <title>Genomic Encyclopedia of Type Strains, Phase IV (KMG-IV): sequencing the most valuable type-strain genomes for metagenomic binning, comparative biology and taxonomic classification.</title>
        <authorList>
            <person name="Goeker M."/>
        </authorList>
    </citation>
    <scope>NUCLEOTIDE SEQUENCE [LARGE SCALE GENOMIC DNA]</scope>
    <source>
        <strain evidence="9 10">DSM 19612</strain>
    </source>
</reference>
<evidence type="ECO:0000256" key="6">
    <source>
        <dbReference type="ARBA" id="ARBA00022842"/>
    </source>
</evidence>
<dbReference type="GO" id="GO:0000287">
    <property type="term" value="F:magnesium ion binding"/>
    <property type="evidence" value="ECO:0007669"/>
    <property type="project" value="InterPro"/>
</dbReference>
<dbReference type="SUPFAM" id="SSF142823">
    <property type="entry name" value="ComB-like"/>
    <property type="match status" value="1"/>
</dbReference>
<dbReference type="Proteomes" id="UP000581688">
    <property type="component" value="Unassembled WGS sequence"/>
</dbReference>
<dbReference type="InterPro" id="IPR036702">
    <property type="entry name" value="ComB-like_sf"/>
</dbReference>
<accession>A0A841Q4H3</accession>
<evidence type="ECO:0000256" key="5">
    <source>
        <dbReference type="ARBA" id="ARBA00022801"/>
    </source>
</evidence>
<dbReference type="AlphaFoldDB" id="A0A841Q4H3"/>
<dbReference type="PANTHER" id="PTHR37311">
    <property type="entry name" value="2-PHOSPHOSULFOLACTATE PHOSPHATASE-RELATED"/>
    <property type="match status" value="1"/>
</dbReference>
<dbReference type="EC" id="3.1.3.71" evidence="3"/>
<dbReference type="Gene3D" id="3.90.1560.10">
    <property type="entry name" value="ComB-like"/>
    <property type="match status" value="1"/>
</dbReference>
<organism evidence="9 10">
    <name type="scientific">Salirhabdus euzebyi</name>
    <dbReference type="NCBI Taxonomy" id="394506"/>
    <lineage>
        <taxon>Bacteria</taxon>
        <taxon>Bacillati</taxon>
        <taxon>Bacillota</taxon>
        <taxon>Bacilli</taxon>
        <taxon>Bacillales</taxon>
        <taxon>Bacillaceae</taxon>
        <taxon>Salirhabdus</taxon>
    </lineage>
</organism>
<evidence type="ECO:0000256" key="3">
    <source>
        <dbReference type="ARBA" id="ARBA00012953"/>
    </source>
</evidence>
<protein>
    <recommendedName>
        <fullName evidence="4">Probable 2-phosphosulfolactate phosphatase</fullName>
        <ecNumber evidence="3">3.1.3.71</ecNumber>
    </recommendedName>
</protein>
<dbReference type="GO" id="GO:0050545">
    <property type="term" value="F:sulfopyruvate decarboxylase activity"/>
    <property type="evidence" value="ECO:0007669"/>
    <property type="project" value="TreeGrafter"/>
</dbReference>
<keyword evidence="10" id="KW-1185">Reference proteome</keyword>
<sequence>MVRKIHVIFKKEDINPRLLPGKTVVVFDVLLATSVICALLAAGAKKIFPVINDREALRKASRRPDKSYQLVGESNGLPIKDFLLPSPSLLTPTAKGKSYILSTTNGTVALRGAAGAATIYASSLLNNRAMAKELCDDNQDVVFICAGSSGQFCLEDLVGCGHLIDHLTRLGDFTLTDAALGAWKLYEGNNANIDTLLKQTAVGKMMMRHGLEADIDFITAMDSSEVVPILSQNGWITNKGGR</sequence>
<name>A0A841Q4H3_9BACI</name>
<dbReference type="PANTHER" id="PTHR37311:SF1">
    <property type="entry name" value="2-PHOSPHOSULFOLACTATE PHOSPHATASE-RELATED"/>
    <property type="match status" value="1"/>
</dbReference>
<keyword evidence="8" id="KW-0472">Membrane</keyword>
<comment type="similarity">
    <text evidence="2">Belongs to the ComB family.</text>
</comment>
<evidence type="ECO:0000313" key="9">
    <source>
        <dbReference type="EMBL" id="MBB6453263.1"/>
    </source>
</evidence>
<keyword evidence="6" id="KW-0460">Magnesium</keyword>
<evidence type="ECO:0000256" key="4">
    <source>
        <dbReference type="ARBA" id="ARBA00021948"/>
    </source>
</evidence>
<dbReference type="EMBL" id="JACHGH010000004">
    <property type="protein sequence ID" value="MBB6453263.1"/>
    <property type="molecule type" value="Genomic_DNA"/>
</dbReference>
<dbReference type="RefSeq" id="WP_174495636.1">
    <property type="nucleotide sequence ID" value="NZ_CADDWK010000004.1"/>
</dbReference>
<evidence type="ECO:0000313" key="10">
    <source>
        <dbReference type="Proteomes" id="UP000581688"/>
    </source>
</evidence>
<keyword evidence="8" id="KW-0812">Transmembrane</keyword>
<comment type="caution">
    <text evidence="9">The sequence shown here is derived from an EMBL/GenBank/DDBJ whole genome shotgun (WGS) entry which is preliminary data.</text>
</comment>
<comment type="cofactor">
    <cofactor evidence="1">
        <name>Mg(2+)</name>
        <dbReference type="ChEBI" id="CHEBI:18420"/>
    </cofactor>
</comment>
<feature type="transmembrane region" description="Helical" evidence="8">
    <location>
        <begin position="24"/>
        <end position="44"/>
    </location>
</feature>